<organism evidence="1 2">
    <name type="scientific">Inconstantimicrobium mannanitabidum</name>
    <dbReference type="NCBI Taxonomy" id="1604901"/>
    <lineage>
        <taxon>Bacteria</taxon>
        <taxon>Bacillati</taxon>
        <taxon>Bacillota</taxon>
        <taxon>Clostridia</taxon>
        <taxon>Eubacteriales</taxon>
        <taxon>Clostridiaceae</taxon>
        <taxon>Inconstantimicrobium</taxon>
    </lineage>
</organism>
<comment type="caution">
    <text evidence="1">The sequence shown here is derived from an EMBL/GenBank/DDBJ whole genome shotgun (WGS) entry which is preliminary data.</text>
</comment>
<accession>A0ACB5RAZ4</accession>
<evidence type="ECO:0000313" key="2">
    <source>
        <dbReference type="Proteomes" id="UP001058074"/>
    </source>
</evidence>
<reference evidence="1" key="1">
    <citation type="journal article" date="2025" name="Int. J. Syst. Evol. Microbiol.">
        <title>Inconstantimicrobium mannanitabidum sp. nov., a novel member of the family Clostridiaceae isolated from anoxic soil under the treatment of reductive soil disinfestation.</title>
        <authorList>
            <person name="Ueki A."/>
            <person name="Tonouchi A."/>
            <person name="Honma S."/>
            <person name="Kaku N."/>
            <person name="Ueki K."/>
        </authorList>
    </citation>
    <scope>NUCLEOTIDE SEQUENCE</scope>
    <source>
        <strain evidence="1">TW13</strain>
    </source>
</reference>
<proteinExistence type="predicted"/>
<dbReference type="EMBL" id="BROD01000001">
    <property type="protein sequence ID" value="GKX66221.1"/>
    <property type="molecule type" value="Genomic_DNA"/>
</dbReference>
<name>A0ACB5RAZ4_9CLOT</name>
<evidence type="ECO:0000313" key="1">
    <source>
        <dbReference type="EMBL" id="GKX66221.1"/>
    </source>
</evidence>
<keyword evidence="2" id="KW-1185">Reference proteome</keyword>
<dbReference type="Proteomes" id="UP001058074">
    <property type="component" value="Unassembled WGS sequence"/>
</dbReference>
<sequence length="109" mass="12862">MRVLRSLEEISEFTQKNNLCMLYFSSENCSACKLLKDKVENLINEYKNIALVEVKSEETKGIQSEYGIFTVPIILFFVEGKEAFRSSKYVGIDEIREKLDRYYELYYKS</sequence>
<protein>
    <submittedName>
        <fullName evidence="1">Thioredoxin-like protein YdfQ</fullName>
    </submittedName>
</protein>
<gene>
    <name evidence="1" type="primary">ydfQ</name>
    <name evidence="1" type="ORF">rsdtw13_14790</name>
</gene>